<reference evidence="2" key="3">
    <citation type="submission" date="2025-09" db="UniProtKB">
        <authorList>
            <consortium name="Ensembl"/>
        </authorList>
    </citation>
    <scope>IDENTIFICATION</scope>
</reference>
<evidence type="ECO:0008006" key="4">
    <source>
        <dbReference type="Google" id="ProtNLM"/>
    </source>
</evidence>
<dbReference type="AlphaFoldDB" id="A0A452QNH5"/>
<feature type="region of interest" description="Disordered" evidence="1">
    <location>
        <begin position="1"/>
        <end position="71"/>
    </location>
</feature>
<feature type="compositionally biased region" description="Basic and acidic residues" evidence="1">
    <location>
        <begin position="46"/>
        <end position="64"/>
    </location>
</feature>
<dbReference type="GeneTree" id="ENSGT00940000157684"/>
<sequence>MKRSEKPEGYRQMRPKTFPASNYTGSSRQMLQEIRESLRNLSKPSDAAKAEHNMNKMSTEDPRQVRNPPKFGTHHKALLEIRNSLQPFANETSRSTSEVNPQMLQDLQAAGFDEKDRLSVACSPTSLTIPFPF</sequence>
<reference evidence="2" key="2">
    <citation type="submission" date="2025-08" db="UniProtKB">
        <authorList>
            <consortium name="Ensembl"/>
        </authorList>
    </citation>
    <scope>IDENTIFICATION</scope>
</reference>
<feature type="compositionally biased region" description="Basic and acidic residues" evidence="1">
    <location>
        <begin position="1"/>
        <end position="11"/>
    </location>
</feature>
<evidence type="ECO:0000256" key="1">
    <source>
        <dbReference type="SAM" id="MobiDB-lite"/>
    </source>
</evidence>
<name>A0A452QNH5_URSAM</name>
<evidence type="ECO:0000313" key="2">
    <source>
        <dbReference type="Ensembl" id="ENSUAMP00000006938.1"/>
    </source>
</evidence>
<dbReference type="Proteomes" id="UP000291022">
    <property type="component" value="Unassembled WGS sequence"/>
</dbReference>
<feature type="compositionally biased region" description="Polar residues" evidence="1">
    <location>
        <begin position="19"/>
        <end position="30"/>
    </location>
</feature>
<evidence type="ECO:0000313" key="3">
    <source>
        <dbReference type="Proteomes" id="UP000291022"/>
    </source>
</evidence>
<dbReference type="Ensembl" id="ENSUAMT00000007866.1">
    <property type="protein sequence ID" value="ENSUAMP00000006938.1"/>
    <property type="gene ID" value="ENSUAMG00000006076.1"/>
</dbReference>
<accession>A0A452QNH5</accession>
<organism evidence="2 3">
    <name type="scientific">Ursus americanus</name>
    <name type="common">American black bear</name>
    <name type="synonym">Euarctos americanus</name>
    <dbReference type="NCBI Taxonomy" id="9643"/>
    <lineage>
        <taxon>Eukaryota</taxon>
        <taxon>Metazoa</taxon>
        <taxon>Chordata</taxon>
        <taxon>Craniata</taxon>
        <taxon>Vertebrata</taxon>
        <taxon>Euteleostomi</taxon>
        <taxon>Mammalia</taxon>
        <taxon>Eutheria</taxon>
        <taxon>Laurasiatheria</taxon>
        <taxon>Carnivora</taxon>
        <taxon>Caniformia</taxon>
        <taxon>Ursidae</taxon>
        <taxon>Ursus</taxon>
    </lineage>
</organism>
<dbReference type="STRING" id="9643.ENSUAMP00000006938"/>
<reference evidence="3" key="1">
    <citation type="submission" date="2016-06" db="EMBL/GenBank/DDBJ databases">
        <title>De novo assembly and RNA-Seq shows season-dependent expression and editing in black bear kidneys.</title>
        <authorList>
            <person name="Korstanje R."/>
            <person name="Srivastava A."/>
            <person name="Sarsani V.K."/>
            <person name="Sheehan S.M."/>
            <person name="Seger R.L."/>
            <person name="Barter M.E."/>
            <person name="Lindqvist C."/>
            <person name="Brody L.C."/>
            <person name="Mullikin J.C."/>
        </authorList>
    </citation>
    <scope>NUCLEOTIDE SEQUENCE [LARGE SCALE GENOMIC DNA]</scope>
</reference>
<keyword evidence="3" id="KW-1185">Reference proteome</keyword>
<proteinExistence type="predicted"/>
<protein>
    <recommendedName>
        <fullName evidence="4">LATS1</fullName>
    </recommendedName>
</protein>